<dbReference type="InterPro" id="IPR016156">
    <property type="entry name" value="FAD/NAD-linked_Rdtase_dimer_sf"/>
</dbReference>
<dbReference type="PRINTS" id="PR00411">
    <property type="entry name" value="PNDRDTASEI"/>
</dbReference>
<comment type="caution">
    <text evidence="7">The sequence shown here is derived from an EMBL/GenBank/DDBJ whole genome shotgun (WGS) entry which is preliminary data.</text>
</comment>
<feature type="domain" description="FAD/NAD(P)-binding" evidence="6">
    <location>
        <begin position="6"/>
        <end position="318"/>
    </location>
</feature>
<dbReference type="InterPro" id="IPR004099">
    <property type="entry name" value="Pyr_nucl-diS_OxRdtase_dimer"/>
</dbReference>
<organism evidence="7 8">
    <name type="scientific">Marinicrinis sediminis</name>
    <dbReference type="NCBI Taxonomy" id="1652465"/>
    <lineage>
        <taxon>Bacteria</taxon>
        <taxon>Bacillati</taxon>
        <taxon>Bacillota</taxon>
        <taxon>Bacilli</taxon>
        <taxon>Bacillales</taxon>
        <taxon>Paenibacillaceae</taxon>
    </lineage>
</organism>
<feature type="domain" description="Pyridine nucleotide-disulphide oxidoreductase dimerisation" evidence="5">
    <location>
        <begin position="340"/>
        <end position="447"/>
    </location>
</feature>
<dbReference type="SUPFAM" id="SSF51905">
    <property type="entry name" value="FAD/NAD(P)-binding domain"/>
    <property type="match status" value="1"/>
</dbReference>
<keyword evidence="3" id="KW-0285">Flavoprotein</keyword>
<dbReference type="EMBL" id="JBHUMM010000007">
    <property type="protein sequence ID" value="MFD2670808.1"/>
    <property type="molecule type" value="Genomic_DNA"/>
</dbReference>
<comment type="similarity">
    <text evidence="2">Belongs to the class-I pyridine nucleotide-disulfide oxidoreductase family.</text>
</comment>
<evidence type="ECO:0000256" key="2">
    <source>
        <dbReference type="ARBA" id="ARBA00007532"/>
    </source>
</evidence>
<dbReference type="EC" id="1.-.-.-" evidence="7"/>
<evidence type="ECO:0000256" key="1">
    <source>
        <dbReference type="ARBA" id="ARBA00001974"/>
    </source>
</evidence>
<dbReference type="Pfam" id="PF07992">
    <property type="entry name" value="Pyr_redox_2"/>
    <property type="match status" value="1"/>
</dbReference>
<keyword evidence="7" id="KW-0560">Oxidoreductase</keyword>
<accession>A0ABW5R6Y7</accession>
<dbReference type="PIRSF" id="PIRSF000350">
    <property type="entry name" value="Mercury_reductase_MerA"/>
    <property type="match status" value="1"/>
</dbReference>
<evidence type="ECO:0000313" key="7">
    <source>
        <dbReference type="EMBL" id="MFD2670808.1"/>
    </source>
</evidence>
<evidence type="ECO:0000256" key="4">
    <source>
        <dbReference type="ARBA" id="ARBA00022827"/>
    </source>
</evidence>
<comment type="cofactor">
    <cofactor evidence="1">
        <name>FAD</name>
        <dbReference type="ChEBI" id="CHEBI:57692"/>
    </cofactor>
</comment>
<dbReference type="Pfam" id="PF02852">
    <property type="entry name" value="Pyr_redox_dim"/>
    <property type="match status" value="1"/>
</dbReference>
<dbReference type="InterPro" id="IPR036188">
    <property type="entry name" value="FAD/NAD-bd_sf"/>
</dbReference>
<evidence type="ECO:0000256" key="3">
    <source>
        <dbReference type="ARBA" id="ARBA00022630"/>
    </source>
</evidence>
<protein>
    <submittedName>
        <fullName evidence="7">Dihydrolipoyl dehydrogenase family protein</fullName>
        <ecNumber evidence="7">1.-.-.-</ecNumber>
    </submittedName>
</protein>
<evidence type="ECO:0000259" key="5">
    <source>
        <dbReference type="Pfam" id="PF02852"/>
    </source>
</evidence>
<dbReference type="Gene3D" id="3.30.390.30">
    <property type="match status" value="1"/>
</dbReference>
<keyword evidence="4" id="KW-0274">FAD</keyword>
<dbReference type="PRINTS" id="PR00368">
    <property type="entry name" value="FADPNR"/>
</dbReference>
<dbReference type="PANTHER" id="PTHR43014">
    <property type="entry name" value="MERCURIC REDUCTASE"/>
    <property type="match status" value="1"/>
</dbReference>
<gene>
    <name evidence="7" type="ORF">ACFSUC_04205</name>
</gene>
<sequence length="450" mass="49269">MKLKTYDLIVIGSGSAGSVAARKCTEAGWRVAMIDHKPFGGTCALRGCDPKKVLAGAAELIDWNRRMQDKGVPNSASMKWEDLMRFKRTFTEGVSENKESMLHDQGIDTYHGKAIFQNEKTLRVDDEVLEGTYILIATGAEPAALGIEGEEHLIDSEAFLDLQALPKRIVFVGGGFISFEFAHIAARAGAEVHIIHKDEQPLGAFDHDLVDLLLKHSEKLGIQLHLNARLHAIEQMDNAYQVMLDQGEEQTSIEADMVVHGAGRIPALDMALEKGQVERDKQGVKVNEYLQSVSNPHVYAAGDAASSGGLPLTPVASMDSHIVAANLLEAQSKTVDYPVIPTVVFTIPKIAAVGMREEDIPASSNTIEVKYEETTDWFTYKRTNEGIAAYKLLIDRSSDCIVGAHLISNEADELINHFATAIQFQIPITDLKKMLYAYPTAASDIGHMLS</sequence>
<reference evidence="8" key="1">
    <citation type="journal article" date="2019" name="Int. J. Syst. Evol. Microbiol.">
        <title>The Global Catalogue of Microorganisms (GCM) 10K type strain sequencing project: providing services to taxonomists for standard genome sequencing and annotation.</title>
        <authorList>
            <consortium name="The Broad Institute Genomics Platform"/>
            <consortium name="The Broad Institute Genome Sequencing Center for Infectious Disease"/>
            <person name="Wu L."/>
            <person name="Ma J."/>
        </authorList>
    </citation>
    <scope>NUCLEOTIDE SEQUENCE [LARGE SCALE GENOMIC DNA]</scope>
    <source>
        <strain evidence="8">KCTC 33676</strain>
    </source>
</reference>
<dbReference type="RefSeq" id="WP_379928458.1">
    <property type="nucleotide sequence ID" value="NZ_JBHUMM010000007.1"/>
</dbReference>
<dbReference type="PANTHER" id="PTHR43014:SF5">
    <property type="entry name" value="GLUTATHIONE REDUCTASE (NADPH)"/>
    <property type="match status" value="1"/>
</dbReference>
<dbReference type="SUPFAM" id="SSF55424">
    <property type="entry name" value="FAD/NAD-linked reductases, dimerisation (C-terminal) domain"/>
    <property type="match status" value="1"/>
</dbReference>
<dbReference type="Gene3D" id="3.50.50.60">
    <property type="entry name" value="FAD/NAD(P)-binding domain"/>
    <property type="match status" value="2"/>
</dbReference>
<proteinExistence type="inferred from homology"/>
<evidence type="ECO:0000313" key="8">
    <source>
        <dbReference type="Proteomes" id="UP001597497"/>
    </source>
</evidence>
<dbReference type="InterPro" id="IPR023753">
    <property type="entry name" value="FAD/NAD-binding_dom"/>
</dbReference>
<dbReference type="Proteomes" id="UP001597497">
    <property type="component" value="Unassembled WGS sequence"/>
</dbReference>
<keyword evidence="8" id="KW-1185">Reference proteome</keyword>
<name>A0ABW5R6Y7_9BACL</name>
<evidence type="ECO:0000259" key="6">
    <source>
        <dbReference type="Pfam" id="PF07992"/>
    </source>
</evidence>
<dbReference type="InterPro" id="IPR001100">
    <property type="entry name" value="Pyr_nuc-diS_OxRdtase"/>
</dbReference>
<dbReference type="GO" id="GO:0016491">
    <property type="term" value="F:oxidoreductase activity"/>
    <property type="evidence" value="ECO:0007669"/>
    <property type="project" value="UniProtKB-KW"/>
</dbReference>